<accession>A0A6G1WLE2</accession>
<organism evidence="4">
    <name type="scientific">Sinorhizobium medicae</name>
    <dbReference type="NCBI Taxonomy" id="110321"/>
    <lineage>
        <taxon>Bacteria</taxon>
        <taxon>Pseudomonadati</taxon>
        <taxon>Pseudomonadota</taxon>
        <taxon>Alphaproteobacteria</taxon>
        <taxon>Hyphomicrobiales</taxon>
        <taxon>Rhizobiaceae</taxon>
        <taxon>Sinorhizobium/Ensifer group</taxon>
        <taxon>Sinorhizobium</taxon>
    </lineage>
</organism>
<proteinExistence type="predicted"/>
<dbReference type="AlphaFoldDB" id="A0A6G1WLE2"/>
<dbReference type="EMBL" id="WISB01000100">
    <property type="protein sequence ID" value="MQW70509.1"/>
    <property type="molecule type" value="Genomic_DNA"/>
</dbReference>
<dbReference type="InterPro" id="IPR012912">
    <property type="entry name" value="Plasmid_pRiA4b_Orf3-like"/>
</dbReference>
<dbReference type="PANTHER" id="PTHR41878:SF1">
    <property type="entry name" value="TNPR PROTEIN"/>
    <property type="match status" value="1"/>
</dbReference>
<dbReference type="InterPro" id="IPR024047">
    <property type="entry name" value="MM3350-like_sf"/>
</dbReference>
<evidence type="ECO:0000313" key="2">
    <source>
        <dbReference type="EMBL" id="MQW70498.1"/>
    </source>
</evidence>
<dbReference type="EMBL" id="WISB01000099">
    <property type="protein sequence ID" value="MQW70498.1"/>
    <property type="molecule type" value="Genomic_DNA"/>
</dbReference>
<evidence type="ECO:0000313" key="4">
    <source>
        <dbReference type="EMBL" id="MQW70541.1"/>
    </source>
</evidence>
<reference evidence="4" key="1">
    <citation type="journal article" date="2013" name="Genome Biol.">
        <title>Comparative genomics of the core and accessory genomes of 48 Sinorhizobium strains comprising five genospecies.</title>
        <authorList>
            <person name="Sugawara M."/>
            <person name="Epstein B."/>
            <person name="Badgley B.D."/>
            <person name="Unno T."/>
            <person name="Xu L."/>
            <person name="Reese J."/>
            <person name="Gyaneshwar P."/>
            <person name="Denny R."/>
            <person name="Mudge J."/>
            <person name="Bharti A.K."/>
            <person name="Farmer A.D."/>
            <person name="May G.D."/>
            <person name="Woodward J.E."/>
            <person name="Medigue C."/>
            <person name="Vallenet D."/>
            <person name="Lajus A."/>
            <person name="Rouy Z."/>
            <person name="Martinez-Vaz B."/>
            <person name="Tiffin P."/>
            <person name="Young N.D."/>
            <person name="Sadowsky M.J."/>
        </authorList>
    </citation>
    <scope>NUCLEOTIDE SEQUENCE</scope>
    <source>
        <strain evidence="4">M1</strain>
    </source>
</reference>
<dbReference type="Gene3D" id="3.10.290.30">
    <property type="entry name" value="MM3350-like"/>
    <property type="match status" value="1"/>
</dbReference>
<protein>
    <submittedName>
        <fullName evidence="4">Plasmid pRiA4b ORF-3 family protein</fullName>
    </submittedName>
</protein>
<sequence length="194" mass="22207">MAAYLVRLKVTLDDVEPLVMRRVVVPFRIRFDRLHEVLQAAYGWSNSHLYEFRIRDVGFGIPDGGFDDPINARKATLLSAIEDIGARSFKYLYDFGDGWTHTVKIEKTFPVIADLNDPFLLDAVGRCPPEDVGGPWGYEEFREALANKNHERHDELVEWWGSADYDPAAIDAANLRNNVDALATKWKRRSRKKA</sequence>
<dbReference type="RefSeq" id="WP_127587968.1">
    <property type="nucleotide sequence ID" value="NZ_RPJI01000012.1"/>
</dbReference>
<evidence type="ECO:0000259" key="1">
    <source>
        <dbReference type="Pfam" id="PF07929"/>
    </source>
</evidence>
<dbReference type="EMBL" id="WISB01000101">
    <property type="protein sequence ID" value="MQW70541.1"/>
    <property type="molecule type" value="Genomic_DNA"/>
</dbReference>
<dbReference type="EMBL" id="WISB01000164">
    <property type="protein sequence ID" value="MQW72641.1"/>
    <property type="molecule type" value="Genomic_DNA"/>
</dbReference>
<name>A0A6G1WLE2_9HYPH</name>
<evidence type="ECO:0000313" key="5">
    <source>
        <dbReference type="EMBL" id="MQW72641.1"/>
    </source>
</evidence>
<comment type="caution">
    <text evidence="4">The sequence shown here is derived from an EMBL/GenBank/DDBJ whole genome shotgun (WGS) entry which is preliminary data.</text>
</comment>
<dbReference type="SUPFAM" id="SSF159941">
    <property type="entry name" value="MM3350-like"/>
    <property type="match status" value="1"/>
</dbReference>
<evidence type="ECO:0000313" key="3">
    <source>
        <dbReference type="EMBL" id="MQW70509.1"/>
    </source>
</evidence>
<dbReference type="PANTHER" id="PTHR41878">
    <property type="entry name" value="LEXA REPRESSOR-RELATED"/>
    <property type="match status" value="1"/>
</dbReference>
<gene>
    <name evidence="2" type="ORF">GHJ91_15405</name>
    <name evidence="3" type="ORF">GHJ91_15465</name>
    <name evidence="4" type="ORF">GHJ91_15680</name>
    <name evidence="5" type="ORF">GHJ91_26930</name>
</gene>
<feature type="domain" description="Plasmid pRiA4b Orf3-like" evidence="1">
    <location>
        <begin position="6"/>
        <end position="172"/>
    </location>
</feature>
<dbReference type="Pfam" id="PF07929">
    <property type="entry name" value="PRiA4_ORF3"/>
    <property type="match status" value="1"/>
</dbReference>